<reference evidence="8" key="1">
    <citation type="journal article" date="2019" name="Int. J. Syst. Evol. Microbiol.">
        <title>The Global Catalogue of Microorganisms (GCM) 10K type strain sequencing project: providing services to taxonomists for standard genome sequencing and annotation.</title>
        <authorList>
            <consortium name="The Broad Institute Genomics Platform"/>
            <consortium name="The Broad Institute Genome Sequencing Center for Infectious Disease"/>
            <person name="Wu L."/>
            <person name="Ma J."/>
        </authorList>
    </citation>
    <scope>NUCLEOTIDE SEQUENCE [LARGE SCALE GENOMIC DNA]</scope>
    <source>
        <strain evidence="8">TISTR 1571</strain>
    </source>
</reference>
<name>A0ABW5QD37_9BACI</name>
<keyword evidence="1 5" id="KW-1003">Cell membrane</keyword>
<organism evidence="7 8">
    <name type="scientific">Piscibacillus salipiscarius</name>
    <dbReference type="NCBI Taxonomy" id="299480"/>
    <lineage>
        <taxon>Bacteria</taxon>
        <taxon>Bacillati</taxon>
        <taxon>Bacillota</taxon>
        <taxon>Bacilli</taxon>
        <taxon>Bacillales</taxon>
        <taxon>Bacillaceae</taxon>
        <taxon>Piscibacillus</taxon>
    </lineage>
</organism>
<comment type="subcellular location">
    <subcellularLocation>
        <location evidence="5">Cell membrane</location>
        <topology evidence="5">Multi-pass membrane protein</topology>
    </subcellularLocation>
</comment>
<feature type="transmembrane region" description="Helical" evidence="5">
    <location>
        <begin position="114"/>
        <end position="136"/>
    </location>
</feature>
<proteinExistence type="inferred from homology"/>
<keyword evidence="8" id="KW-1185">Reference proteome</keyword>
<dbReference type="RefSeq" id="WP_377329861.1">
    <property type="nucleotide sequence ID" value="NZ_JBHUMZ010000048.1"/>
</dbReference>
<feature type="transmembrane region" description="Helical" evidence="5">
    <location>
        <begin position="71"/>
        <end position="90"/>
    </location>
</feature>
<gene>
    <name evidence="7" type="ORF">ACFSW4_13270</name>
</gene>
<dbReference type="Pfam" id="PF03699">
    <property type="entry name" value="UPF0182"/>
    <property type="match status" value="1"/>
</dbReference>
<keyword evidence="2 5" id="KW-0812">Transmembrane</keyword>
<comment type="similarity">
    <text evidence="5">Belongs to the UPF0182 family.</text>
</comment>
<feature type="transmembrane region" description="Helical" evidence="5">
    <location>
        <begin position="285"/>
        <end position="306"/>
    </location>
</feature>
<dbReference type="HAMAP" id="MF_01600">
    <property type="entry name" value="UPF0182"/>
    <property type="match status" value="1"/>
</dbReference>
<evidence type="ECO:0000256" key="2">
    <source>
        <dbReference type="ARBA" id="ARBA00022692"/>
    </source>
</evidence>
<dbReference type="EMBL" id="JBHUMZ010000048">
    <property type="protein sequence ID" value="MFD2639832.1"/>
    <property type="molecule type" value="Genomic_DNA"/>
</dbReference>
<feature type="transmembrane region" description="Helical" evidence="5">
    <location>
        <begin position="206"/>
        <end position="225"/>
    </location>
</feature>
<evidence type="ECO:0000256" key="5">
    <source>
        <dbReference type="HAMAP-Rule" id="MF_01600"/>
    </source>
</evidence>
<feature type="transmembrane region" description="Helical" evidence="5">
    <location>
        <begin position="259"/>
        <end position="278"/>
    </location>
</feature>
<feature type="transmembrane region" description="Helical" evidence="5">
    <location>
        <begin position="27"/>
        <end position="51"/>
    </location>
</feature>
<evidence type="ECO:0000256" key="4">
    <source>
        <dbReference type="ARBA" id="ARBA00023136"/>
    </source>
</evidence>
<keyword evidence="3 5" id="KW-1133">Transmembrane helix</keyword>
<feature type="transmembrane region" description="Helical" evidence="5">
    <location>
        <begin position="162"/>
        <end position="186"/>
    </location>
</feature>
<evidence type="ECO:0000256" key="3">
    <source>
        <dbReference type="ARBA" id="ARBA00022989"/>
    </source>
</evidence>
<keyword evidence="4 5" id="KW-0472">Membrane</keyword>
<comment type="caution">
    <text evidence="7">The sequence shown here is derived from an EMBL/GenBank/DDBJ whole genome shotgun (WGS) entry which is preliminary data.</text>
</comment>
<dbReference type="Proteomes" id="UP001597452">
    <property type="component" value="Unassembled WGS sequence"/>
</dbReference>
<dbReference type="PANTHER" id="PTHR39344">
    <property type="entry name" value="UPF0182 PROTEIN SLL1060"/>
    <property type="match status" value="1"/>
</dbReference>
<evidence type="ECO:0000256" key="1">
    <source>
        <dbReference type="ARBA" id="ARBA00022475"/>
    </source>
</evidence>
<dbReference type="PANTHER" id="PTHR39344:SF1">
    <property type="entry name" value="UPF0182 PROTEIN SLL1060"/>
    <property type="match status" value="1"/>
</dbReference>
<evidence type="ECO:0000313" key="8">
    <source>
        <dbReference type="Proteomes" id="UP001597452"/>
    </source>
</evidence>
<evidence type="ECO:0000256" key="6">
    <source>
        <dbReference type="SAM" id="MobiDB-lite"/>
    </source>
</evidence>
<protein>
    <recommendedName>
        <fullName evidence="5">UPF0182 protein ACFSW4_13270</fullName>
    </recommendedName>
</protein>
<feature type="region of interest" description="Disordered" evidence="6">
    <location>
        <begin position="846"/>
        <end position="874"/>
    </location>
</feature>
<feature type="compositionally biased region" description="Acidic residues" evidence="6">
    <location>
        <begin position="862"/>
        <end position="872"/>
    </location>
</feature>
<evidence type="ECO:0000313" key="7">
    <source>
        <dbReference type="EMBL" id="MFD2639832.1"/>
    </source>
</evidence>
<accession>A0ABW5QD37</accession>
<dbReference type="InterPro" id="IPR005372">
    <property type="entry name" value="UPF0182"/>
</dbReference>
<sequence>MDQQDFFDQINKKQAENIKKLTKRLKFIFFIILPILILGIIGFQVFTNYIWMETINFQNVYLTILTSKFALGAIGFILFLFIGILTLYWIRKSYLTYLNPNVLPNMLLHKKTSWTLILVVSIIFGVLGTILIQGLGWEPLLKVLNYEPFGKTDPHFDMDISFYLYILPFLEFVLGVLFSLSVIVLLTEIGAYSVFEMYRKSRMAQLHLGFTVGFIGLILAAQHLLEPYGTLLTNSVNVFQDSVVYGLSYTDDVINIPKSYVLAAAALIATVWMIIVLVRGKLKSVFIPIATYVAIVILGQLASVAVQQFVVSPNEFHQEKPYLERNLEFTRAAYGLEKINEIDHPSENSLSEELIERNQLTIDNVRLNDSRPLLDVYNQKQTIRNYYKFRDIDIDRYMIDGDYSQVFLGARELDTTNLPDQARTWVNDNLRYTHGYGVTMSHVNEIDQQGQPEYLLQDLPTEGAIELERPQIYFGEEDNKSVIVNTNVDEFDYPQGEVNASTRYEANSGIPLQGINKLLFSIKEGSFRMFVSDQLTNESQLLQTRNIKERVNRIAPFFDYDQDPYLVIRDDGTLVWMLDAYLTAENYPYAEPYEENLNYIRNSVKVTVDAYTGDVNFYVANEDDPLFRTYQNMFPDMFTTDVPEDIRAHFRYPEKLFTIQADKWGTYHMSNLEVFYNREDAWQFPTEKYYNQDIVMDPYYTTMALPDEDMEEFILSIPFTPKSRQNMIAWMGARNDGDNYGELFVYRFPKQENVYGPQQIENRINQDSYISQQLNLWSQGGSEVIRGNLLTYPIEDTVLYVEPIYIESSNATSLPEVKQVIVAYEDYIVMEPTFDQALDELMTMVEDGAPGNAPDVNPNPDSDSENVDDGETNDQPIIDAEQTLREVSDLFDQYQNALSNGQWERAGQIMKDIEERLNSTP</sequence>